<dbReference type="AlphaFoldDB" id="A0A835M2M2"/>
<evidence type="ECO:0000256" key="2">
    <source>
        <dbReference type="PROSITE-ProRule" id="PRU00708"/>
    </source>
</evidence>
<dbReference type="PANTHER" id="PTHR24015:SF1991">
    <property type="entry name" value="OS01G0938000 PROTEIN"/>
    <property type="match status" value="1"/>
</dbReference>
<dbReference type="EMBL" id="JADFTS010000003">
    <property type="protein sequence ID" value="KAF9617378.1"/>
    <property type="molecule type" value="Genomic_DNA"/>
</dbReference>
<reference evidence="3 4" key="1">
    <citation type="submission" date="2020-10" db="EMBL/GenBank/DDBJ databases">
        <title>The Coptis chinensis genome and diversification of protoberbering-type alkaloids.</title>
        <authorList>
            <person name="Wang B."/>
            <person name="Shu S."/>
            <person name="Song C."/>
            <person name="Liu Y."/>
        </authorList>
    </citation>
    <scope>NUCLEOTIDE SEQUENCE [LARGE SCALE GENOMIC DNA]</scope>
    <source>
        <strain evidence="3">HL-2020</strain>
        <tissue evidence="3">Leaf</tissue>
    </source>
</reference>
<feature type="repeat" description="PPR" evidence="2">
    <location>
        <begin position="5"/>
        <end position="39"/>
    </location>
</feature>
<organism evidence="3 4">
    <name type="scientific">Coptis chinensis</name>
    <dbReference type="NCBI Taxonomy" id="261450"/>
    <lineage>
        <taxon>Eukaryota</taxon>
        <taxon>Viridiplantae</taxon>
        <taxon>Streptophyta</taxon>
        <taxon>Embryophyta</taxon>
        <taxon>Tracheophyta</taxon>
        <taxon>Spermatophyta</taxon>
        <taxon>Magnoliopsida</taxon>
        <taxon>Ranunculales</taxon>
        <taxon>Ranunculaceae</taxon>
        <taxon>Coptidoideae</taxon>
        <taxon>Coptis</taxon>
    </lineage>
</organism>
<dbReference type="Proteomes" id="UP000631114">
    <property type="component" value="Unassembled WGS sequence"/>
</dbReference>
<dbReference type="FunFam" id="1.25.40.10:FF:000640">
    <property type="entry name" value="Tetratricopeptide repeat (TPR)-like superfamily protein"/>
    <property type="match status" value="1"/>
</dbReference>
<dbReference type="GO" id="GO:0009451">
    <property type="term" value="P:RNA modification"/>
    <property type="evidence" value="ECO:0007669"/>
    <property type="project" value="InterPro"/>
</dbReference>
<sequence length="780" mass="87754">MHTRDVISWNAMINACVCNQRFQIALELFWEMRWKETSGVDSTTLVIVVSALSRMIDLKRGRVVHCLSLKYGMGSDCFLCNSLVDMYAKCGELGSAECVFEGMEFRDSSSWNSMMSGCAYNGYPERSWSYFKDMGLYYGCVRADNFSLSCTISACSSLGDLQCGQTVHGLAIRLGYEETANISIGNALISLYSQCGDIEDAELVFNKMVYKHDVVSWNSMIHGFATNGMILEAFSLLHEMQLTWSVHPDLVTLISIVPLCAEFNLLREGRSVHGFIVRRKMRLDLSLKNSIMDMYLKCNILKPAELMFTILPERDLISWNTMIAGYSHNVCSVEAQGLFQELHRSGPSCNELSLLAVLSSCDSFEELEFGESVHCLHLKLGFSNNFLDVHGMVTLMKLETFKQMCCSSYTSPDSITFVNVVSACGDLQFLSAGRSLHGFTIKTPVELDVRVRNSLITMYSRCKDVESARLVFNTSSFRNLYSWNCMISGLAQNKDGQRALELFHLFEYEPNEITIVSILSASTQTGSLRHGKQIHGYVFRFGVQQNLFISTALMDMYSKCGRLELAIHLFKDSPEKSIASWNSMISAYGFHGQGKEAIKLFSEMCESGTSPTKSTFISLLSACSHSGLVEEGRLYYELMSTEFGVEPTIEHHVCYLGICSVEVGNLVKLTSLSRIYNLNSRQVSGGTFKCLQVSWRHKDGETSCEHLFNIDPENAGYYVSLFNIYTADGRWSDAMGIRKNFQDRMLRKPPVIALLTFVQDEAIYHTYLRVGDFLACVLVR</sequence>
<accession>A0A835M2M2</accession>
<proteinExistence type="predicted"/>
<dbReference type="GO" id="GO:0099402">
    <property type="term" value="P:plant organ development"/>
    <property type="evidence" value="ECO:0007669"/>
    <property type="project" value="UniProtKB-ARBA"/>
</dbReference>
<dbReference type="FunFam" id="1.25.40.10:FF:000073">
    <property type="entry name" value="Pentatricopeptide repeat-containing protein chloroplastic"/>
    <property type="match status" value="1"/>
</dbReference>
<feature type="repeat" description="PPR" evidence="2">
    <location>
        <begin position="213"/>
        <end position="243"/>
    </location>
</feature>
<dbReference type="FunFam" id="1.25.40.10:FF:000353">
    <property type="entry name" value="Pentatricopeptide repeat-containing protein At4g39530"/>
    <property type="match status" value="1"/>
</dbReference>
<protein>
    <recommendedName>
        <fullName evidence="5">Pentatricopeptide repeat-containing protein</fullName>
    </recommendedName>
</protein>
<dbReference type="PANTHER" id="PTHR24015">
    <property type="entry name" value="OS07G0578800 PROTEIN-RELATED"/>
    <property type="match status" value="1"/>
</dbReference>
<dbReference type="Pfam" id="PF01535">
    <property type="entry name" value="PPR"/>
    <property type="match status" value="8"/>
</dbReference>
<dbReference type="Pfam" id="PF13041">
    <property type="entry name" value="PPR_2"/>
    <property type="match status" value="2"/>
</dbReference>
<name>A0A835M2M2_9MAGN</name>
<keyword evidence="4" id="KW-1185">Reference proteome</keyword>
<gene>
    <name evidence="3" type="ORF">IFM89_036299</name>
</gene>
<dbReference type="OrthoDB" id="732433at2759"/>
<comment type="caution">
    <text evidence="3">The sequence shown here is derived from an EMBL/GenBank/DDBJ whole genome shotgun (WGS) entry which is preliminary data.</text>
</comment>
<dbReference type="Gene3D" id="1.25.40.10">
    <property type="entry name" value="Tetratricopeptide repeat domain"/>
    <property type="match status" value="6"/>
</dbReference>
<feature type="repeat" description="PPR" evidence="2">
    <location>
        <begin position="577"/>
        <end position="611"/>
    </location>
</feature>
<evidence type="ECO:0000256" key="1">
    <source>
        <dbReference type="ARBA" id="ARBA00022737"/>
    </source>
</evidence>
<evidence type="ECO:0000313" key="3">
    <source>
        <dbReference type="EMBL" id="KAF9617378.1"/>
    </source>
</evidence>
<dbReference type="PROSITE" id="PS51375">
    <property type="entry name" value="PPR"/>
    <property type="match status" value="4"/>
</dbReference>
<feature type="repeat" description="PPR" evidence="2">
    <location>
        <begin position="76"/>
        <end position="110"/>
    </location>
</feature>
<evidence type="ECO:0008006" key="5">
    <source>
        <dbReference type="Google" id="ProtNLM"/>
    </source>
</evidence>
<dbReference type="InterPro" id="IPR011990">
    <property type="entry name" value="TPR-like_helical_dom_sf"/>
</dbReference>
<dbReference type="InterPro" id="IPR046960">
    <property type="entry name" value="PPR_At4g14850-like_plant"/>
</dbReference>
<evidence type="ECO:0000313" key="4">
    <source>
        <dbReference type="Proteomes" id="UP000631114"/>
    </source>
</evidence>
<dbReference type="InterPro" id="IPR002885">
    <property type="entry name" value="PPR_rpt"/>
</dbReference>
<dbReference type="FunFam" id="1.25.40.10:FF:000158">
    <property type="entry name" value="pentatricopeptide repeat-containing protein At2g33680"/>
    <property type="match status" value="1"/>
</dbReference>
<keyword evidence="1" id="KW-0677">Repeat</keyword>
<dbReference type="GO" id="GO:0003723">
    <property type="term" value="F:RNA binding"/>
    <property type="evidence" value="ECO:0007669"/>
    <property type="project" value="InterPro"/>
</dbReference>
<dbReference type="NCBIfam" id="TIGR00756">
    <property type="entry name" value="PPR"/>
    <property type="match status" value="6"/>
</dbReference>